<keyword evidence="8 14" id="KW-0275">Fatty acid biosynthesis</keyword>
<evidence type="ECO:0000256" key="9">
    <source>
        <dbReference type="ARBA" id="ARBA00023315"/>
    </source>
</evidence>
<comment type="similarity">
    <text evidence="2 14">Belongs to the thiolase-like superfamily. FabH family.</text>
</comment>
<evidence type="ECO:0000259" key="15">
    <source>
        <dbReference type="Pfam" id="PF08541"/>
    </source>
</evidence>
<comment type="pathway">
    <text evidence="1 14">Lipid metabolism; fatty acid biosynthesis.</text>
</comment>
<keyword evidence="5 14" id="KW-0808">Transferase</keyword>
<dbReference type="RefSeq" id="WP_123930968.1">
    <property type="nucleotide sequence ID" value="NZ_RKRE01000003.1"/>
</dbReference>
<evidence type="ECO:0000259" key="16">
    <source>
        <dbReference type="Pfam" id="PF08545"/>
    </source>
</evidence>
<comment type="caution">
    <text evidence="17">The sequence shown here is derived from an EMBL/GenBank/DDBJ whole genome shotgun (WGS) entry which is preliminary data.</text>
</comment>
<dbReference type="InterPro" id="IPR004655">
    <property type="entry name" value="FabH"/>
</dbReference>
<dbReference type="CDD" id="cd00830">
    <property type="entry name" value="KAS_III"/>
    <property type="match status" value="1"/>
</dbReference>
<protein>
    <recommendedName>
        <fullName evidence="14">Beta-ketoacyl-[acyl-carrier-protein] synthase III</fullName>
        <shortName evidence="14">Beta-ketoacyl-ACP synthase III</shortName>
        <shortName evidence="14">KAS III</shortName>
        <ecNumber evidence="14">2.3.1.180</ecNumber>
    </recommendedName>
    <alternativeName>
        <fullName evidence="14">3-oxoacyl-[acyl-carrier-protein] synthase 3</fullName>
    </alternativeName>
    <alternativeName>
        <fullName evidence="14">3-oxoacyl-[acyl-carrier-protein] synthase III</fullName>
    </alternativeName>
</protein>
<dbReference type="GO" id="GO:0006633">
    <property type="term" value="P:fatty acid biosynthetic process"/>
    <property type="evidence" value="ECO:0007669"/>
    <property type="project" value="UniProtKB-UniRule"/>
</dbReference>
<dbReference type="FunFam" id="3.40.47.10:FF:000004">
    <property type="entry name" value="3-oxoacyl-[acyl-carrier-protein] synthase 3"/>
    <property type="match status" value="1"/>
</dbReference>
<evidence type="ECO:0000256" key="8">
    <source>
        <dbReference type="ARBA" id="ARBA00023160"/>
    </source>
</evidence>
<dbReference type="UniPathway" id="UPA00094"/>
<comment type="domain">
    <text evidence="14">The last Arg residue of the ACP-binding site is essential for the weak association between ACP/AcpP and FabH.</text>
</comment>
<keyword evidence="7 14" id="KW-0443">Lipid metabolism</keyword>
<comment type="subunit">
    <text evidence="14">Homodimer.</text>
</comment>
<dbReference type="GO" id="GO:0004315">
    <property type="term" value="F:3-oxoacyl-[acyl-carrier-protein] synthase activity"/>
    <property type="evidence" value="ECO:0007669"/>
    <property type="project" value="InterPro"/>
</dbReference>
<feature type="active site" evidence="14">
    <location>
        <position position="257"/>
    </location>
</feature>
<evidence type="ECO:0000256" key="4">
    <source>
        <dbReference type="ARBA" id="ARBA00022516"/>
    </source>
</evidence>
<name>A0A3N5ADH6_9THEO</name>
<dbReference type="Proteomes" id="UP000282654">
    <property type="component" value="Unassembled WGS sequence"/>
</dbReference>
<feature type="active site" evidence="14">
    <location>
        <position position="287"/>
    </location>
</feature>
<dbReference type="NCBIfam" id="NF006829">
    <property type="entry name" value="PRK09352.1"/>
    <property type="match status" value="1"/>
</dbReference>
<comment type="catalytic activity">
    <reaction evidence="13">
        <text>3-methylbutanoyl-CoA + malonyl-[ACP] + H(+) = 5-methyl-3-oxohexanoyl-[ACP] + CO2 + CoA</text>
        <dbReference type="Rhea" id="RHEA:42272"/>
        <dbReference type="Rhea" id="RHEA-COMP:9623"/>
        <dbReference type="Rhea" id="RHEA-COMP:9941"/>
        <dbReference type="ChEBI" id="CHEBI:15378"/>
        <dbReference type="ChEBI" id="CHEBI:16526"/>
        <dbReference type="ChEBI" id="CHEBI:57287"/>
        <dbReference type="ChEBI" id="CHEBI:57345"/>
        <dbReference type="ChEBI" id="CHEBI:78449"/>
        <dbReference type="ChEBI" id="CHEBI:78822"/>
        <dbReference type="EC" id="2.3.1.300"/>
    </reaction>
    <physiologicalReaction direction="left-to-right" evidence="13">
        <dbReference type="Rhea" id="RHEA:42273"/>
    </physiologicalReaction>
</comment>
<comment type="function">
    <text evidence="14">Catalyzes the condensation reaction of fatty acid synthesis by the addition to an acyl acceptor of two carbons from malonyl-ACP. Catalyzes the first condensation reaction which initiates fatty acid synthesis and may therefore play a role in governing the total rate of fatty acid production. Possesses both acetoacetyl-ACP synthase and acetyl transacylase activities. Its substrate specificity determines the biosynthesis of branched-chain and/or straight-chain of fatty acids.</text>
</comment>
<evidence type="ECO:0000313" key="17">
    <source>
        <dbReference type="EMBL" id="RPF42603.1"/>
    </source>
</evidence>
<dbReference type="HAMAP" id="MF_01815">
    <property type="entry name" value="FabH"/>
    <property type="match status" value="1"/>
</dbReference>
<dbReference type="InterPro" id="IPR013751">
    <property type="entry name" value="ACP_syn_III_N"/>
</dbReference>
<dbReference type="InterPro" id="IPR016039">
    <property type="entry name" value="Thiolase-like"/>
</dbReference>
<keyword evidence="9 14" id="KW-0012">Acyltransferase</keyword>
<reference evidence="17 18" key="1">
    <citation type="submission" date="2018-11" db="EMBL/GenBank/DDBJ databases">
        <title>Genomic Encyclopedia of Type Strains, Phase IV (KMG-IV): sequencing the most valuable type-strain genomes for metagenomic binning, comparative biology and taxonomic classification.</title>
        <authorList>
            <person name="Goeker M."/>
        </authorList>
    </citation>
    <scope>NUCLEOTIDE SEQUENCE [LARGE SCALE GENOMIC DNA]</scope>
    <source>
        <strain evidence="17 18">DSM 102936</strain>
    </source>
</reference>
<evidence type="ECO:0000256" key="7">
    <source>
        <dbReference type="ARBA" id="ARBA00023098"/>
    </source>
</evidence>
<keyword evidence="4 14" id="KW-0444">Lipid biosynthesis</keyword>
<dbReference type="OrthoDB" id="9815506at2"/>
<evidence type="ECO:0000256" key="5">
    <source>
        <dbReference type="ARBA" id="ARBA00022679"/>
    </source>
</evidence>
<keyword evidence="6 14" id="KW-0276">Fatty acid metabolism</keyword>
<keyword evidence="18" id="KW-1185">Reference proteome</keyword>
<evidence type="ECO:0000313" key="18">
    <source>
        <dbReference type="Proteomes" id="UP000282654"/>
    </source>
</evidence>
<feature type="active site" evidence="14">
    <location>
        <position position="117"/>
    </location>
</feature>
<organism evidence="17 18">
    <name type="scientific">Thermodesulfitimonas autotrophica</name>
    <dbReference type="NCBI Taxonomy" id="1894989"/>
    <lineage>
        <taxon>Bacteria</taxon>
        <taxon>Bacillati</taxon>
        <taxon>Bacillota</taxon>
        <taxon>Clostridia</taxon>
        <taxon>Thermoanaerobacterales</taxon>
        <taxon>Thermoanaerobacteraceae</taxon>
        <taxon>Thermodesulfitimonas</taxon>
    </lineage>
</organism>
<comment type="catalytic activity">
    <reaction evidence="11">
        <text>(2S)-2-methylbutanoyl-CoA + malonyl-[ACP] + H(+) = (4S)-4-methyl-3-oxohexanoyl-[ACP] + CO2 + CoA</text>
        <dbReference type="Rhea" id="RHEA:42276"/>
        <dbReference type="Rhea" id="RHEA-COMP:9623"/>
        <dbReference type="Rhea" id="RHEA-COMP:17148"/>
        <dbReference type="ChEBI" id="CHEBI:15378"/>
        <dbReference type="ChEBI" id="CHEBI:16526"/>
        <dbReference type="ChEBI" id="CHEBI:57287"/>
        <dbReference type="ChEBI" id="CHEBI:78449"/>
        <dbReference type="ChEBI" id="CHEBI:88166"/>
        <dbReference type="ChEBI" id="CHEBI:167462"/>
        <dbReference type="EC" id="2.3.1.300"/>
    </reaction>
    <physiologicalReaction direction="left-to-right" evidence="11">
        <dbReference type="Rhea" id="RHEA:42277"/>
    </physiologicalReaction>
</comment>
<accession>A0A3N5ADH6</accession>
<dbReference type="Gene3D" id="3.40.47.10">
    <property type="match status" value="1"/>
</dbReference>
<comment type="catalytic activity">
    <reaction evidence="12">
        <text>2-methylpropanoyl-CoA + malonyl-[ACP] + H(+) = 4-methyl-3-oxopentanoyl-[ACP] + CO2 + CoA</text>
        <dbReference type="Rhea" id="RHEA:42268"/>
        <dbReference type="Rhea" id="RHEA-COMP:9623"/>
        <dbReference type="Rhea" id="RHEA-COMP:9940"/>
        <dbReference type="ChEBI" id="CHEBI:15378"/>
        <dbReference type="ChEBI" id="CHEBI:16526"/>
        <dbReference type="ChEBI" id="CHEBI:57287"/>
        <dbReference type="ChEBI" id="CHEBI:57338"/>
        <dbReference type="ChEBI" id="CHEBI:78449"/>
        <dbReference type="ChEBI" id="CHEBI:78820"/>
        <dbReference type="EC" id="2.3.1.300"/>
    </reaction>
    <physiologicalReaction direction="left-to-right" evidence="12">
        <dbReference type="Rhea" id="RHEA:42269"/>
    </physiologicalReaction>
</comment>
<feature type="region of interest" description="ACP-binding" evidence="14">
    <location>
        <begin position="258"/>
        <end position="262"/>
    </location>
</feature>
<feature type="domain" description="Beta-ketoacyl-[acyl-carrier-protein] synthase III C-terminal" evidence="15">
    <location>
        <begin position="241"/>
        <end position="330"/>
    </location>
</feature>
<dbReference type="InterPro" id="IPR013747">
    <property type="entry name" value="ACP_syn_III_C"/>
</dbReference>
<evidence type="ECO:0000256" key="6">
    <source>
        <dbReference type="ARBA" id="ARBA00022832"/>
    </source>
</evidence>
<dbReference type="GO" id="GO:0033818">
    <property type="term" value="F:beta-ketoacyl-acyl-carrier-protein synthase III activity"/>
    <property type="evidence" value="ECO:0007669"/>
    <property type="project" value="UniProtKB-UniRule"/>
</dbReference>
<evidence type="ECO:0000256" key="2">
    <source>
        <dbReference type="ARBA" id="ARBA00008642"/>
    </source>
</evidence>
<keyword evidence="14" id="KW-0511">Multifunctional enzyme</keyword>
<gene>
    <name evidence="14" type="primary">fabH</name>
    <name evidence="17" type="ORF">EDD75_1705</name>
</gene>
<dbReference type="GO" id="GO:0044550">
    <property type="term" value="P:secondary metabolite biosynthetic process"/>
    <property type="evidence" value="ECO:0007669"/>
    <property type="project" value="TreeGrafter"/>
</dbReference>
<sequence length="330" mass="34932">MGKDGLTAGITGLGVYVPERVLTNFDLERMVETSDAWIQERTGIRERRIAAPEENTSDLAANAAKGALAAAGLRPEEVELLIVATATPDMLFPATACLVQDRLGAKQAAAFDLEAGCSGFVYGLAVAAQFINAGCYRNVLVIGADTLSRVTNWKDRTTCVLFGDGAGAAVVQPVAPPRGILSLYLRADGSGSELLKLPAGGARLPASPETVQAGLHYLHMNGREVFKFAVRSMEEASLEALRRAGLEPEELGCFIPHQANVRIIDAVAKRLNLPPEKIFVNVDRYGNTSAASIPIALYEAVKSGKVKPGTAVLLVAFGAGLTWGGVVLRY</sequence>
<dbReference type="Pfam" id="PF08541">
    <property type="entry name" value="ACP_syn_III_C"/>
    <property type="match status" value="1"/>
</dbReference>
<evidence type="ECO:0000256" key="11">
    <source>
        <dbReference type="ARBA" id="ARBA00052407"/>
    </source>
</evidence>
<dbReference type="GO" id="GO:0005737">
    <property type="term" value="C:cytoplasm"/>
    <property type="evidence" value="ECO:0007669"/>
    <property type="project" value="UniProtKB-SubCell"/>
</dbReference>
<dbReference type="PANTHER" id="PTHR34069">
    <property type="entry name" value="3-OXOACYL-[ACYL-CARRIER-PROTEIN] SYNTHASE 3"/>
    <property type="match status" value="1"/>
</dbReference>
<proteinExistence type="inferred from homology"/>
<dbReference type="EMBL" id="RKRE01000003">
    <property type="protein sequence ID" value="RPF42603.1"/>
    <property type="molecule type" value="Genomic_DNA"/>
</dbReference>
<dbReference type="AlphaFoldDB" id="A0A3N5ADH6"/>
<dbReference type="SUPFAM" id="SSF53901">
    <property type="entry name" value="Thiolase-like"/>
    <property type="match status" value="1"/>
</dbReference>
<dbReference type="NCBIfam" id="TIGR00747">
    <property type="entry name" value="fabH"/>
    <property type="match status" value="1"/>
</dbReference>
<dbReference type="Pfam" id="PF08545">
    <property type="entry name" value="ACP_syn_III"/>
    <property type="match status" value="1"/>
</dbReference>
<evidence type="ECO:0000256" key="1">
    <source>
        <dbReference type="ARBA" id="ARBA00005194"/>
    </source>
</evidence>
<feature type="domain" description="Beta-ketoacyl-[acyl-carrier-protein] synthase III N-terminal" evidence="16">
    <location>
        <begin position="111"/>
        <end position="189"/>
    </location>
</feature>
<evidence type="ECO:0000256" key="3">
    <source>
        <dbReference type="ARBA" id="ARBA00022490"/>
    </source>
</evidence>
<evidence type="ECO:0000256" key="13">
    <source>
        <dbReference type="ARBA" id="ARBA00052985"/>
    </source>
</evidence>
<dbReference type="PANTHER" id="PTHR34069:SF2">
    <property type="entry name" value="BETA-KETOACYL-[ACYL-CARRIER-PROTEIN] SYNTHASE III"/>
    <property type="match status" value="1"/>
</dbReference>
<evidence type="ECO:0000256" key="10">
    <source>
        <dbReference type="ARBA" id="ARBA00051096"/>
    </source>
</evidence>
<dbReference type="EC" id="2.3.1.180" evidence="14"/>
<evidence type="ECO:0000256" key="12">
    <source>
        <dbReference type="ARBA" id="ARBA00052467"/>
    </source>
</evidence>
<evidence type="ECO:0000256" key="14">
    <source>
        <dbReference type="HAMAP-Rule" id="MF_01815"/>
    </source>
</evidence>
<comment type="catalytic activity">
    <reaction evidence="10">
        <text>malonyl-[ACP] + acetyl-CoA + H(+) = 3-oxobutanoyl-[ACP] + CO2 + CoA</text>
        <dbReference type="Rhea" id="RHEA:12080"/>
        <dbReference type="Rhea" id="RHEA-COMP:9623"/>
        <dbReference type="Rhea" id="RHEA-COMP:9625"/>
        <dbReference type="ChEBI" id="CHEBI:15378"/>
        <dbReference type="ChEBI" id="CHEBI:16526"/>
        <dbReference type="ChEBI" id="CHEBI:57287"/>
        <dbReference type="ChEBI" id="CHEBI:57288"/>
        <dbReference type="ChEBI" id="CHEBI:78449"/>
        <dbReference type="ChEBI" id="CHEBI:78450"/>
        <dbReference type="EC" id="2.3.1.180"/>
    </reaction>
    <physiologicalReaction direction="left-to-right" evidence="10">
        <dbReference type="Rhea" id="RHEA:12081"/>
    </physiologicalReaction>
</comment>
<comment type="subcellular location">
    <subcellularLocation>
        <location evidence="14">Cytoplasm</location>
    </subcellularLocation>
</comment>
<keyword evidence="3 14" id="KW-0963">Cytoplasm</keyword>